<evidence type="ECO:0008006" key="4">
    <source>
        <dbReference type="Google" id="ProtNLM"/>
    </source>
</evidence>
<organism evidence="2 3">
    <name type="scientific">Oculimacula yallundae</name>
    <dbReference type="NCBI Taxonomy" id="86028"/>
    <lineage>
        <taxon>Eukaryota</taxon>
        <taxon>Fungi</taxon>
        <taxon>Dikarya</taxon>
        <taxon>Ascomycota</taxon>
        <taxon>Pezizomycotina</taxon>
        <taxon>Leotiomycetes</taxon>
        <taxon>Helotiales</taxon>
        <taxon>Ploettnerulaceae</taxon>
        <taxon>Oculimacula</taxon>
    </lineage>
</organism>
<dbReference type="PANTHER" id="PTHR43591">
    <property type="entry name" value="METHYLTRANSFERASE"/>
    <property type="match status" value="1"/>
</dbReference>
<dbReference type="Pfam" id="PF13489">
    <property type="entry name" value="Methyltransf_23"/>
    <property type="match status" value="1"/>
</dbReference>
<dbReference type="Proteomes" id="UP001595075">
    <property type="component" value="Unassembled WGS sequence"/>
</dbReference>
<comment type="caution">
    <text evidence="2">The sequence shown here is derived from an EMBL/GenBank/DDBJ whole genome shotgun (WGS) entry which is preliminary data.</text>
</comment>
<dbReference type="PANTHER" id="PTHR43591:SF105">
    <property type="entry name" value="METHYLTRANSFERASE DOMAIN-CONTAINING PROTEIN-RELATED"/>
    <property type="match status" value="1"/>
</dbReference>
<dbReference type="Gene3D" id="3.40.50.150">
    <property type="entry name" value="Vaccinia Virus protein VP39"/>
    <property type="match status" value="1"/>
</dbReference>
<feature type="region of interest" description="Disordered" evidence="1">
    <location>
        <begin position="373"/>
        <end position="399"/>
    </location>
</feature>
<keyword evidence="3" id="KW-1185">Reference proteome</keyword>
<feature type="compositionally biased region" description="Acidic residues" evidence="1">
    <location>
        <begin position="33"/>
        <end position="48"/>
    </location>
</feature>
<name>A0ABR4CDV9_9HELO</name>
<evidence type="ECO:0000256" key="1">
    <source>
        <dbReference type="SAM" id="MobiDB-lite"/>
    </source>
</evidence>
<evidence type="ECO:0000313" key="3">
    <source>
        <dbReference type="Proteomes" id="UP001595075"/>
    </source>
</evidence>
<feature type="compositionally biased region" description="Basic and acidic residues" evidence="1">
    <location>
        <begin position="1"/>
        <end position="10"/>
    </location>
</feature>
<accession>A0ABR4CDV9</accession>
<reference evidence="2 3" key="1">
    <citation type="journal article" date="2024" name="Commun. Biol.">
        <title>Comparative genomic analysis of thermophilic fungi reveals convergent evolutionary adaptations and gene losses.</title>
        <authorList>
            <person name="Steindorff A.S."/>
            <person name="Aguilar-Pontes M.V."/>
            <person name="Robinson A.J."/>
            <person name="Andreopoulos B."/>
            <person name="LaButti K."/>
            <person name="Kuo A."/>
            <person name="Mondo S."/>
            <person name="Riley R."/>
            <person name="Otillar R."/>
            <person name="Haridas S."/>
            <person name="Lipzen A."/>
            <person name="Grimwood J."/>
            <person name="Schmutz J."/>
            <person name="Clum A."/>
            <person name="Reid I.D."/>
            <person name="Moisan M.C."/>
            <person name="Butler G."/>
            <person name="Nguyen T.T.M."/>
            <person name="Dewar K."/>
            <person name="Conant G."/>
            <person name="Drula E."/>
            <person name="Henrissat B."/>
            <person name="Hansel C."/>
            <person name="Singer S."/>
            <person name="Hutchinson M.I."/>
            <person name="de Vries R.P."/>
            <person name="Natvig D.O."/>
            <person name="Powell A.J."/>
            <person name="Tsang A."/>
            <person name="Grigoriev I.V."/>
        </authorList>
    </citation>
    <scope>NUCLEOTIDE SEQUENCE [LARGE SCALE GENOMIC DNA]</scope>
    <source>
        <strain evidence="2 3">CBS 494.80</strain>
    </source>
</reference>
<dbReference type="SUPFAM" id="SSF53335">
    <property type="entry name" value="S-adenosyl-L-methionine-dependent methyltransferases"/>
    <property type="match status" value="1"/>
</dbReference>
<evidence type="ECO:0000313" key="2">
    <source>
        <dbReference type="EMBL" id="KAL2067872.1"/>
    </source>
</evidence>
<dbReference type="EMBL" id="JAZHXI010000009">
    <property type="protein sequence ID" value="KAL2067872.1"/>
    <property type="molecule type" value="Genomic_DNA"/>
</dbReference>
<dbReference type="CDD" id="cd02440">
    <property type="entry name" value="AdoMet_MTases"/>
    <property type="match status" value="1"/>
</dbReference>
<proteinExistence type="predicted"/>
<feature type="region of interest" description="Disordered" evidence="1">
    <location>
        <begin position="1"/>
        <end position="69"/>
    </location>
</feature>
<dbReference type="InterPro" id="IPR029063">
    <property type="entry name" value="SAM-dependent_MTases_sf"/>
</dbReference>
<protein>
    <recommendedName>
        <fullName evidence="4">Methyltransferase</fullName>
    </recommendedName>
</protein>
<gene>
    <name evidence="2" type="ORF">VTL71DRAFT_15970</name>
</gene>
<sequence>MVPINREPERPTSSNHSSSIREAEVPIAIDECLVADDMDEDYDEDLSEDSNPSRARPAQTLYHQARSESDTINSTQSLFENDIEYLTIDERRYCENYNMPNDDAEQGRLQMLHEIFLNTLDGHLTLAPLQSPTMILDIGTGTGEWAIEMAELYPGAEVTGTDIAKIQPTSVPDNMFFQIDDAEYEGGWTWQANTFDLVHIRAMTGAFEDWNNIYREAFRTIKPGGYIEIMDPDVPKFAQHFSDNPLVLKWFNNFLEAARMTGRPMTVEHLDTQLLAAAGFTDIVVTTRTLPCGACQSESGESKTGTYFLHVLFAGTEATSLRLFVEQLGWKLEDVRALCSYVSKSFKAMAFDPEKSKGFGMDVRIIVARKPGGNELEVPDDKSTMGDSMRTVRNGDSST</sequence>